<keyword evidence="2" id="KW-0012">Acyltransferase</keyword>
<dbReference type="AlphaFoldDB" id="A0AAJ2BB20"/>
<evidence type="ECO:0000259" key="1">
    <source>
        <dbReference type="PROSITE" id="PS51186"/>
    </source>
</evidence>
<dbReference type="GO" id="GO:0008999">
    <property type="term" value="F:protein-N-terminal-alanine acetyltransferase activity"/>
    <property type="evidence" value="ECO:0007669"/>
    <property type="project" value="UniProtKB-EC"/>
</dbReference>
<keyword evidence="2" id="KW-0808">Transferase</keyword>
<organism evidence="2 3">
    <name type="scientific">Agrobacterium larrymoorei</name>
    <dbReference type="NCBI Taxonomy" id="160699"/>
    <lineage>
        <taxon>Bacteria</taxon>
        <taxon>Pseudomonadati</taxon>
        <taxon>Pseudomonadota</taxon>
        <taxon>Alphaproteobacteria</taxon>
        <taxon>Hyphomicrobiales</taxon>
        <taxon>Rhizobiaceae</taxon>
        <taxon>Rhizobium/Agrobacterium group</taxon>
        <taxon>Agrobacterium</taxon>
    </lineage>
</organism>
<name>A0AAJ2BB20_9HYPH</name>
<dbReference type="SUPFAM" id="SSF55729">
    <property type="entry name" value="Acyl-CoA N-acyltransferases (Nat)"/>
    <property type="match status" value="1"/>
</dbReference>
<dbReference type="CDD" id="cd04301">
    <property type="entry name" value="NAT_SF"/>
    <property type="match status" value="1"/>
</dbReference>
<dbReference type="RefSeq" id="WP_309771099.1">
    <property type="nucleotide sequence ID" value="NZ_JAVIZC010000003.1"/>
</dbReference>
<protein>
    <submittedName>
        <fullName evidence="2">Ribosomal-protein-alanine N-acetyltransferase</fullName>
        <ecNumber evidence="2">2.3.1.267</ecNumber>
    </submittedName>
</protein>
<dbReference type="PROSITE" id="PS51186">
    <property type="entry name" value="GNAT"/>
    <property type="match status" value="1"/>
</dbReference>
<dbReference type="InterPro" id="IPR016181">
    <property type="entry name" value="Acyl_CoA_acyltransferase"/>
</dbReference>
<dbReference type="PANTHER" id="PTHR43792:SF16">
    <property type="entry name" value="N-ACETYLTRANSFERASE DOMAIN-CONTAINING PROTEIN"/>
    <property type="match status" value="1"/>
</dbReference>
<dbReference type="InterPro" id="IPR051531">
    <property type="entry name" value="N-acetyltransferase"/>
</dbReference>
<feature type="domain" description="N-acetyltransferase" evidence="1">
    <location>
        <begin position="26"/>
        <end position="182"/>
    </location>
</feature>
<dbReference type="Proteomes" id="UP001255601">
    <property type="component" value="Unassembled WGS sequence"/>
</dbReference>
<gene>
    <name evidence="2" type="ORF">QE369_002571</name>
</gene>
<evidence type="ECO:0000313" key="2">
    <source>
        <dbReference type="EMBL" id="MDR6102374.1"/>
    </source>
</evidence>
<comment type="caution">
    <text evidence="2">The sequence shown here is derived from an EMBL/GenBank/DDBJ whole genome shotgun (WGS) entry which is preliminary data.</text>
</comment>
<evidence type="ECO:0000313" key="3">
    <source>
        <dbReference type="Proteomes" id="UP001255601"/>
    </source>
</evidence>
<proteinExistence type="predicted"/>
<dbReference type="InterPro" id="IPR000182">
    <property type="entry name" value="GNAT_dom"/>
</dbReference>
<sequence>MRWPDDHVWFSKTRFDVESMLETERLILRQARRADIPELFEFLGDPVAMQHTHSDRTLRECQRRVMVHEWRRRRDGCAPWVVIRREDRRIIGWGGLYEDPFDPGWDFEVGYYFRPEVWGKGYASELVNAALSCADDQLKLPEVWAMAHPDNGGSRRVLEKAGFEFMRHLHDRNRLLFRRLRPFAVS</sequence>
<dbReference type="Gene3D" id="3.40.630.30">
    <property type="match status" value="1"/>
</dbReference>
<dbReference type="EC" id="2.3.1.267" evidence="2"/>
<dbReference type="EMBL" id="JAVIZC010000003">
    <property type="protein sequence ID" value="MDR6102374.1"/>
    <property type="molecule type" value="Genomic_DNA"/>
</dbReference>
<dbReference type="Pfam" id="PF13302">
    <property type="entry name" value="Acetyltransf_3"/>
    <property type="match status" value="1"/>
</dbReference>
<dbReference type="PANTHER" id="PTHR43792">
    <property type="entry name" value="GNAT FAMILY, PUTATIVE (AFU_ORTHOLOGUE AFUA_3G00765)-RELATED-RELATED"/>
    <property type="match status" value="1"/>
</dbReference>
<accession>A0AAJ2BB20</accession>
<reference evidence="2" key="1">
    <citation type="submission" date="2023-08" db="EMBL/GenBank/DDBJ databases">
        <title>Functional and genomic diversity of the sorghum phyllosphere microbiome.</title>
        <authorList>
            <person name="Shade A."/>
        </authorList>
    </citation>
    <scope>NUCLEOTIDE SEQUENCE</scope>
    <source>
        <strain evidence="2">SORGH_AS_0974</strain>
    </source>
</reference>